<evidence type="ECO:0000313" key="3">
    <source>
        <dbReference type="Proteomes" id="UP000324800"/>
    </source>
</evidence>
<comment type="caution">
    <text evidence="2">The sequence shown here is derived from an EMBL/GenBank/DDBJ whole genome shotgun (WGS) entry which is preliminary data.</text>
</comment>
<organism evidence="2 3">
    <name type="scientific">Streblomastix strix</name>
    <dbReference type="NCBI Taxonomy" id="222440"/>
    <lineage>
        <taxon>Eukaryota</taxon>
        <taxon>Metamonada</taxon>
        <taxon>Preaxostyla</taxon>
        <taxon>Oxymonadida</taxon>
        <taxon>Streblomastigidae</taxon>
        <taxon>Streblomastix</taxon>
    </lineage>
</organism>
<protein>
    <submittedName>
        <fullName evidence="2">Uncharacterized protein</fullName>
    </submittedName>
</protein>
<reference evidence="2 3" key="1">
    <citation type="submission" date="2019-03" db="EMBL/GenBank/DDBJ databases">
        <title>Single cell metagenomics reveals metabolic interactions within the superorganism composed of flagellate Streblomastix strix and complex community of Bacteroidetes bacteria on its surface.</title>
        <authorList>
            <person name="Treitli S.C."/>
            <person name="Kolisko M."/>
            <person name="Husnik F."/>
            <person name="Keeling P."/>
            <person name="Hampl V."/>
        </authorList>
    </citation>
    <scope>NUCLEOTIDE SEQUENCE [LARGE SCALE GENOMIC DNA]</scope>
    <source>
        <strain evidence="2">ST1C</strain>
    </source>
</reference>
<evidence type="ECO:0000313" key="2">
    <source>
        <dbReference type="EMBL" id="KAA6401578.1"/>
    </source>
</evidence>
<evidence type="ECO:0000313" key="1">
    <source>
        <dbReference type="EMBL" id="KAA6401573.1"/>
    </source>
</evidence>
<proteinExistence type="predicted"/>
<gene>
    <name evidence="1" type="ORF">EZS28_002895</name>
    <name evidence="2" type="ORF">EZS28_002900</name>
</gene>
<accession>A0A5J4X2Y6</accession>
<dbReference type="AlphaFoldDB" id="A0A5J4X2Y6"/>
<sequence>MHEIDLKDSFKLNDISDKTMNGKYDNILKLVAEDLLKVINAAPCQNECCYIVKQYDCFNEKNVINYRNKTAIYDYLRTIRLCQDGKKHITAIDAPKQYHSLFEKLDIKFVSQNPKIFSTFQGYRYIQVDEIDQSKIDQFLGLVKDTFSAKDEQIYEYLLNWIAQIKQNVGKKTETVLILQGLQDIGKNVFTNVLCELLARYSSKMLLTSIAWQANSMLLLKIRCR</sequence>
<dbReference type="EMBL" id="SNRW01000369">
    <property type="protein sequence ID" value="KAA6401573.1"/>
    <property type="molecule type" value="Genomic_DNA"/>
</dbReference>
<dbReference type="Proteomes" id="UP000324800">
    <property type="component" value="Unassembled WGS sequence"/>
</dbReference>
<name>A0A5J4X2Y6_9EUKA</name>
<dbReference type="EMBL" id="SNRW01000369">
    <property type="protein sequence ID" value="KAA6401578.1"/>
    <property type="molecule type" value="Genomic_DNA"/>
</dbReference>